<feature type="domain" description="DUF11" evidence="3">
    <location>
        <begin position="1456"/>
        <end position="1570"/>
    </location>
</feature>
<accession>A0A242C6X1</accession>
<dbReference type="Pfam" id="PF01345">
    <property type="entry name" value="DUF11"/>
    <property type="match status" value="7"/>
</dbReference>
<feature type="region of interest" description="Disordered" evidence="1">
    <location>
        <begin position="812"/>
        <end position="831"/>
    </location>
</feature>
<feature type="transmembrane region" description="Helical" evidence="2">
    <location>
        <begin position="16"/>
        <end position="39"/>
    </location>
</feature>
<dbReference type="NCBIfam" id="TIGR04226">
    <property type="entry name" value="RrgB_K2N_iso_D2"/>
    <property type="match status" value="7"/>
</dbReference>
<dbReference type="InterPro" id="IPR001434">
    <property type="entry name" value="OmcB-like_DUF11"/>
</dbReference>
<dbReference type="OrthoDB" id="1751088at2"/>
<evidence type="ECO:0000313" key="5">
    <source>
        <dbReference type="EMBL" id="OTO05941.1"/>
    </source>
</evidence>
<evidence type="ECO:0000259" key="3">
    <source>
        <dbReference type="Pfam" id="PF01345"/>
    </source>
</evidence>
<feature type="compositionally biased region" description="Basic and acidic residues" evidence="1">
    <location>
        <begin position="1131"/>
        <end position="1140"/>
    </location>
</feature>
<dbReference type="PANTHER" id="PTHR34819:SF3">
    <property type="entry name" value="CELL SURFACE PROTEIN"/>
    <property type="match status" value="1"/>
</dbReference>
<dbReference type="Gene3D" id="2.60.40.740">
    <property type="match status" value="13"/>
</dbReference>
<keyword evidence="6" id="KW-1185">Reference proteome</keyword>
<feature type="region of interest" description="Disordered" evidence="1">
    <location>
        <begin position="1851"/>
        <end position="1873"/>
    </location>
</feature>
<evidence type="ECO:0000313" key="6">
    <source>
        <dbReference type="Proteomes" id="UP000195139"/>
    </source>
</evidence>
<organism evidence="5">
    <name type="scientific">Candidatus Enterococcus mansonii</name>
    <dbReference type="NCBI Taxonomy" id="1834181"/>
    <lineage>
        <taxon>Bacteria</taxon>
        <taxon>Bacillati</taxon>
        <taxon>Bacillota</taxon>
        <taxon>Bacilli</taxon>
        <taxon>Lactobacillales</taxon>
        <taxon>Enterococcaceae</taxon>
        <taxon>Enterococcus</taxon>
    </lineage>
</organism>
<comment type="caution">
    <text evidence="5">The sequence shown here is derived from an EMBL/GenBank/DDBJ whole genome shotgun (WGS) entry which is preliminary data.</text>
</comment>
<feature type="transmembrane region" description="Helical" evidence="2">
    <location>
        <begin position="2925"/>
        <end position="2942"/>
    </location>
</feature>
<dbReference type="EMBL" id="NGLE01000004">
    <property type="protein sequence ID" value="OTO05941.1"/>
    <property type="molecule type" value="Genomic_DNA"/>
</dbReference>
<feature type="domain" description="DUF11" evidence="3">
    <location>
        <begin position="2467"/>
        <end position="2576"/>
    </location>
</feature>
<dbReference type="InterPro" id="IPR008966">
    <property type="entry name" value="Adhesion_dom_sf"/>
</dbReference>
<reference evidence="4 6" key="2">
    <citation type="submission" date="2018-07" db="EMBL/GenBank/DDBJ databases">
        <title>The Genome Sequence of Enterococcus sp. DIV0659b.</title>
        <authorList>
            <consortium name="The Broad Institute Genomics Platform"/>
            <consortium name="The Broad Institute Genomic Center for Infectious Diseases"/>
            <person name="Earl A."/>
            <person name="Manson A."/>
            <person name="Schwartman J."/>
            <person name="Gilmore M."/>
            <person name="Abouelleil A."/>
            <person name="Cao P."/>
            <person name="Chapman S."/>
            <person name="Cusick C."/>
            <person name="Shea T."/>
            <person name="Young S."/>
            <person name="Neafsey D."/>
            <person name="Nusbaum C."/>
            <person name="Birren B."/>
        </authorList>
    </citation>
    <scope>NUCLEOTIDE SEQUENCE [LARGE SCALE GENOMIC DNA]</scope>
    <source>
        <strain evidence="4 6">4G2_DIV0659</strain>
    </source>
</reference>
<name>A0A242C6X1_9ENTE</name>
<sequence length="2951" mass="321401">MYEVNQKQKVKLVEKIATWFMLLILITQVITSSLFGVVAHAESSVGDLLLIDEQGVPVTNMTLEKGEVKVIGVKTTNKEDTSVQVNLNGLHLNQEQTNERNTGNPVSIAYSEEASNVIVSWQTKASVESKETSADEQSTADSEPSESLPVLEDPVTQFVDNQAWLVIEATEAGSYHVQASSSRTTGVGVSEPLVVTVSELKENEAEVINKSSESQNERDVGKSNDNLKKQIIGDEAIFASTNTTFEIWNETTQTWSTQAEEITDSSQYSKGLKYRITWENDTLDRTTFVLGSDWGEVSKADTTVKDQNDVAQLNTTNIKQIVIQPSKVGTIYTIETKVNFKSSATDTAFESSFQAAGDGQSNLFKQPLEIKVGANSIYQSSIDTRAVFPNPVPIAFYDTTEGSASHLKGKDIKFTVTSGSGVVQNYSLLDDGDENGVVFLNLGKLGEVYTIRVTEAFGFLTSDDETSNYNFTVGSIGNWYNPDGTAPLITSFGLKKIVPQVKTDIHYQDSQGNIVKKAHFNDIITSHQTIIYTEGSQPEKFNFSSNSTSKNMELVGDVSIYKLVDGKKEALVKKEASEIWTGNSKTGYTLSYNYQLDSPLLTGEQVVMETTWKVLEPSIGAGNRIGNYDIGVSVVGVDNKGVPSNSVIAQSQLQAFPYAATASKITKEVFRNGISIPNEVVHVGENLTYRITFEVTGGEETAQLRVTHFEDILPEGLTVDKLDLSAVKIFTSKDGEFNLWSDYHYHIDDKGHLTVDFADPDDPLFEPDNILYISSQNVDARKLIIEIKTTVDKIASGGLVNNATITSQTRTNDFDTESWGAPNKQSDSVSNTVAPEVQLKKHVYAEDPSITMNQEDAQVLYTDKSFFYSIDANLTPESGAMHNGMIEDAIPDELIIQNKYSLIINNTPVDLPEGAVEVNGQKVKLNFSKIPELSPMTNNQKVQFIIEVKADSTKVKIGENIPNTATITGTDKQENNKTDASSTVGVHFVYPPGELSIEKSVGKMANNQFEQLENKSPVKVGDTVTYKLIVKNTAAVGTIVRAVHAKDDVPKGLEIDQNSIKVKIFKENEERESQGTNLGTGQNLDVLIGDLMGGEWAEVTFNVVVTKNASGELKNIASASGKIDEVPNGPDIDKEAEQKPSTELGITPNPELSKTVSQKKAYKGQILTYTIVAKNENGAPIINGKISDRLPDEVKYVRDTTVVNGVKMDDTLFGWVTDVNNKDSFEYSGLTIDAEKTITITFDVEVITNEIKTDITNTAKLNGDYQVNKDTTETIEEKTASDDFETVRNAGKLSIKKEVSEVLEGSKDSVDKHDKVVKVGDIIEYKLIVENTVKEPSIIYNVKVTDTIPKGLIYQDNTLKVNGEVPTNGSKVEGNSLLVIIGEVTEKTEPIVITFDVKVTETALAITKNKAMALGETLEDPTNPDSNKIPQTPTSNEVLVHKQPDPIIKKEVIDPTNGNVFNGDEILYQISIANGTKENKALNGDLLNAKVTDDLDPNLEYVADSTTVGGTKISDTGVWTKGRNFSYTFNEAIPAGETRIITFKVRVSEDAKGKINNTATVIGEDKDKNELPKKDDTVDVTVYPKPGNLEIKKSVLNSNKKEIPNGVVAEDSIITYQLVIKNTVPGNSEVLNASIEDKIPAGLIYQKDTLRVVDKPDSVNVKELSISKAPETVKAVLDKLTGGQEVRIEFQAQVTKTAEAIIDNKGIANGQIVQTPGGEPSALDPVADKVTVYKAPDPQITKKVIEPVSKDVIKGSRVTYELVITNGDANTGELLNGKVKDELPDGLIYIPGTTKINGQPATPAQEASWSADKKTFDYDLPSPYLGGTKTTITFTVEVTKGDKLEEIGKPIPNNAFLTGEDKDKTSYTPEKGTDTITPVLKDGKLEIEKSVFKDTENMHNKVVSVNDIIEYQLVVKNTEELPSEVKNVVVTDNIPTGLEYQEGTLEFVGENISATGQVVDNILTAELNTLTQGQVVTIKFKVKVTEKAKGTIENVASAKGKVTPVDGESPIDITDNADEHINKAPAPKIEKSIVTPTKPIVTKGDQITYRLVVTNGDENTGVLKNGIVTDALVPGLKHVPNTTTMDGQPVEESSWTEETLTVHLPTVIKGGAEAITIEFKVVVDSNELGTVPNTAYVSGQDITESGSYTDEGNANIEVVPKAGELNLKKSVSKGNEDVHDKIIHVGDIVTYTIVVENPVTDPSEVRDIILKDTIPEGLVYQVGTLKVNGTQKSDSHVTDQNVTINLGLLKEKEQVVVTFDVKVTEVAKGKITNIASVSGTVTPPGQPEETLPEIEDTVENSKIPDPKIQKTVVDDGNNPIDQLKVIKGQEVTYQLVVTNGTETTGILYDGVVTDTLDSGLEYVSGSTTINGEKVTDEIAGWTGNQLTHKLPKEFAGGNKYIITFKVKVTRSELGLIANTGYVTGKDSEKSPTIDYDHSNKVDIEVIRGTADPSISKEVRSEDGIDDLNDTTVKAETTIQYNLIVENKNQEPSEIRNTIVTDTIPVGLTYIPGSLTLDNVSVGDEHVVGQQLTLDVGTLIEGQKKIISFKVVVTDEAKGISQNIAYVSGKTTDTTGSDKELSNIPSNPVTIHKPAAPDIKKSIVGKTEVTLGSDIVYKLEVSNGTQENGELLEGVVSDELPVGLTYKAGTTKVDQNPVSDKDIWKENKLSYRLSPNYKGGSVTIIEFVATVKELGTINNTATVSGTDFSKSSYNEVGTATVTVTAKPDPSIEKSVKRLDDQDFVTSPNETEVKVNDHLVYRLIVKNGTADAGTLFDPKVEDQLPKGLVYVPNSTTINGTTRLLDADHWKDNTFTYTRPSMAPGEVWTIEFEVKVIEATDKQQIKNSATLTGTDIGTMTYNDQSEVSVIAKVDPSVDPPIEENKDGLIDDPIKEANDPTIGQKLPNTSSKTKNTKRYPNTGELNEQLSWLGYVLVINLLIYYLFRRKEQDQLL</sequence>
<evidence type="ECO:0000313" key="4">
    <source>
        <dbReference type="EMBL" id="MEI5993298.1"/>
    </source>
</evidence>
<dbReference type="InterPro" id="IPR026466">
    <property type="entry name" value="Fim_isopep_form_D2_dom"/>
</dbReference>
<gene>
    <name evidence="4" type="ORF">A5880_000839</name>
    <name evidence="5" type="ORF">A5880_003116</name>
</gene>
<feature type="domain" description="DUF11" evidence="3">
    <location>
        <begin position="2746"/>
        <end position="2866"/>
    </location>
</feature>
<protein>
    <recommendedName>
        <fullName evidence="3">DUF11 domain-containing protein</fullName>
    </recommendedName>
</protein>
<feature type="domain" description="DUF11" evidence="3">
    <location>
        <begin position="1152"/>
        <end position="1269"/>
    </location>
</feature>
<feature type="domain" description="DUF11" evidence="3">
    <location>
        <begin position="2603"/>
        <end position="2720"/>
    </location>
</feature>
<dbReference type="NCBIfam" id="TIGR01451">
    <property type="entry name" value="B_ant_repeat"/>
    <property type="match status" value="12"/>
</dbReference>
<dbReference type="STRING" id="1834181.A5880_003116"/>
<dbReference type="SUPFAM" id="SSF49401">
    <property type="entry name" value="Bacterial adhesins"/>
    <property type="match status" value="7"/>
</dbReference>
<feature type="region of interest" description="Disordered" evidence="1">
    <location>
        <begin position="127"/>
        <end position="148"/>
    </location>
</feature>
<dbReference type="InterPro" id="IPR051172">
    <property type="entry name" value="Chlamydia_OmcB"/>
</dbReference>
<keyword evidence="2" id="KW-1133">Transmembrane helix</keyword>
<keyword evidence="2" id="KW-0472">Membrane</keyword>
<feature type="domain" description="DUF11" evidence="3">
    <location>
        <begin position="1896"/>
        <end position="2001"/>
    </location>
</feature>
<dbReference type="Proteomes" id="UP000195139">
    <property type="component" value="Unassembled WGS sequence"/>
</dbReference>
<feature type="domain" description="DUF11" evidence="3">
    <location>
        <begin position="2178"/>
        <end position="2280"/>
    </location>
</feature>
<feature type="region of interest" description="Disordered" evidence="1">
    <location>
        <begin position="2891"/>
        <end position="2916"/>
    </location>
</feature>
<reference evidence="5" key="1">
    <citation type="submission" date="2017-05" db="EMBL/GenBank/DDBJ databases">
        <title>The Genome Sequence of Enterococcus sp. 4G2_DIV0659.</title>
        <authorList>
            <consortium name="The Broad Institute Genomics Platform"/>
            <consortium name="The Broad Institute Genomic Center for Infectious Diseases"/>
            <person name="Earl A."/>
            <person name="Manson A."/>
            <person name="Schwartman J."/>
            <person name="Gilmore M."/>
            <person name="Abouelleil A."/>
            <person name="Cao P."/>
            <person name="Chapman S."/>
            <person name="Cusick C."/>
            <person name="Shea T."/>
            <person name="Young S."/>
            <person name="Neafsey D."/>
            <person name="Nusbaum C."/>
            <person name="Birren B."/>
        </authorList>
    </citation>
    <scope>NUCLEOTIDE SEQUENCE [LARGE SCALE GENOMIC DNA]</scope>
    <source>
        <strain evidence="5">4G2_DIV0659</strain>
    </source>
</reference>
<keyword evidence="2" id="KW-0812">Transmembrane</keyword>
<evidence type="ECO:0000256" key="1">
    <source>
        <dbReference type="SAM" id="MobiDB-lite"/>
    </source>
</evidence>
<dbReference type="InterPro" id="IPR047589">
    <property type="entry name" value="DUF11_rpt"/>
</dbReference>
<evidence type="ECO:0000256" key="2">
    <source>
        <dbReference type="SAM" id="Phobius"/>
    </source>
</evidence>
<proteinExistence type="predicted"/>
<dbReference type="PANTHER" id="PTHR34819">
    <property type="entry name" value="LARGE CYSTEINE-RICH PERIPLASMIC PROTEIN OMCB"/>
    <property type="match status" value="1"/>
</dbReference>
<feature type="region of interest" description="Disordered" evidence="1">
    <location>
        <begin position="1121"/>
        <end position="1151"/>
    </location>
</feature>
<dbReference type="EMBL" id="NGLE02000001">
    <property type="protein sequence ID" value="MEI5993298.1"/>
    <property type="molecule type" value="Genomic_DNA"/>
</dbReference>